<reference evidence="1" key="1">
    <citation type="submission" date="2021-06" db="EMBL/GenBank/DDBJ databases">
        <authorList>
            <person name="Kallberg Y."/>
            <person name="Tangrot J."/>
            <person name="Rosling A."/>
        </authorList>
    </citation>
    <scope>NUCLEOTIDE SEQUENCE</scope>
    <source>
        <strain evidence="1">MA453B</strain>
    </source>
</reference>
<feature type="non-terminal residue" evidence="1">
    <location>
        <position position="1"/>
    </location>
</feature>
<dbReference type="Proteomes" id="UP000789405">
    <property type="component" value="Unassembled WGS sequence"/>
</dbReference>
<name>A0A9N9PDS7_9GLOM</name>
<evidence type="ECO:0000313" key="1">
    <source>
        <dbReference type="EMBL" id="CAG8815602.1"/>
    </source>
</evidence>
<sequence>YPLSPLGEDFGSFGKELKKELKENNEEGIATMMLPNTGMTITKSQWIFALLIRIDQLLTSNQMVILREMCRKCITIRKNLVIRKDLMKELFT</sequence>
<accession>A0A9N9PDS7</accession>
<dbReference type="EMBL" id="CAJVPY010052782">
    <property type="protein sequence ID" value="CAG8815602.1"/>
    <property type="molecule type" value="Genomic_DNA"/>
</dbReference>
<dbReference type="Gene3D" id="1.20.58.1070">
    <property type="match status" value="1"/>
</dbReference>
<dbReference type="InterPro" id="IPR035426">
    <property type="entry name" value="Gemin2/Brr1"/>
</dbReference>
<dbReference type="Pfam" id="PF04938">
    <property type="entry name" value="SIP1"/>
    <property type="match status" value="1"/>
</dbReference>
<feature type="non-terminal residue" evidence="1">
    <location>
        <position position="92"/>
    </location>
</feature>
<proteinExistence type="predicted"/>
<comment type="caution">
    <text evidence="1">The sequence shown here is derived from an EMBL/GenBank/DDBJ whole genome shotgun (WGS) entry which is preliminary data.</text>
</comment>
<organism evidence="1 2">
    <name type="scientific">Dentiscutata erythropus</name>
    <dbReference type="NCBI Taxonomy" id="1348616"/>
    <lineage>
        <taxon>Eukaryota</taxon>
        <taxon>Fungi</taxon>
        <taxon>Fungi incertae sedis</taxon>
        <taxon>Mucoromycota</taxon>
        <taxon>Glomeromycotina</taxon>
        <taxon>Glomeromycetes</taxon>
        <taxon>Diversisporales</taxon>
        <taxon>Gigasporaceae</taxon>
        <taxon>Dentiscutata</taxon>
    </lineage>
</organism>
<protein>
    <submittedName>
        <fullName evidence="1">23288_t:CDS:1</fullName>
    </submittedName>
</protein>
<dbReference type="GO" id="GO:0000387">
    <property type="term" value="P:spliceosomal snRNP assembly"/>
    <property type="evidence" value="ECO:0007669"/>
    <property type="project" value="InterPro"/>
</dbReference>
<evidence type="ECO:0000313" key="2">
    <source>
        <dbReference type="Proteomes" id="UP000789405"/>
    </source>
</evidence>
<dbReference type="AlphaFoldDB" id="A0A9N9PDS7"/>
<dbReference type="OrthoDB" id="428895at2759"/>
<gene>
    <name evidence="1" type="ORF">DERYTH_LOCUS26135</name>
</gene>
<keyword evidence="2" id="KW-1185">Reference proteome</keyword>